<dbReference type="AlphaFoldDB" id="A0A084ADW9"/>
<dbReference type="GO" id="GO:0006526">
    <property type="term" value="P:L-arginine biosynthetic process"/>
    <property type="evidence" value="ECO:0007669"/>
    <property type="project" value="UniProtKB-UniPathway"/>
</dbReference>
<dbReference type="GO" id="GO:1900079">
    <property type="term" value="P:regulation of arginine biosynthetic process"/>
    <property type="evidence" value="ECO:0007669"/>
    <property type="project" value="UniProtKB-UniRule"/>
</dbReference>
<keyword evidence="7" id="KW-0028">Amino-acid biosynthesis</keyword>
<dbReference type="Pfam" id="PF01316">
    <property type="entry name" value="Arg_repressor"/>
    <property type="match status" value="1"/>
</dbReference>
<dbReference type="InterPro" id="IPR020899">
    <property type="entry name" value="Arg_repress_C"/>
</dbReference>
<dbReference type="SMR" id="A0A084ADW9"/>
<keyword evidence="5 7" id="KW-0238">DNA-binding</keyword>
<comment type="subcellular location">
    <subcellularLocation>
        <location evidence="1 7">Cytoplasm</location>
    </subcellularLocation>
</comment>
<evidence type="ECO:0000256" key="3">
    <source>
        <dbReference type="ARBA" id="ARBA00022490"/>
    </source>
</evidence>
<name>A0A084ADW9_LACLC</name>
<evidence type="ECO:0000313" key="12">
    <source>
        <dbReference type="Proteomes" id="UP000028401"/>
    </source>
</evidence>
<dbReference type="GO" id="GO:0005737">
    <property type="term" value="C:cytoplasm"/>
    <property type="evidence" value="ECO:0007669"/>
    <property type="project" value="UniProtKB-SubCell"/>
</dbReference>
<dbReference type="NCBIfam" id="TIGR01529">
    <property type="entry name" value="argR_whole"/>
    <property type="match status" value="1"/>
</dbReference>
<dbReference type="UniPathway" id="UPA00068"/>
<reference evidence="11 12" key="1">
    <citation type="submission" date="2014-06" db="EMBL/GenBank/DDBJ databases">
        <title>Draft genome sequence of the putrescine producing strain Lactococcus lactis subsp cremoris GE214.</title>
        <authorList>
            <person name="Ladero V."/>
            <person name="Linares D.M."/>
            <person name="del Rio B."/>
            <person name="Mayo B."/>
            <person name="Martin M.C."/>
            <person name="Fernandez M."/>
            <person name="Alvarez M.A."/>
        </authorList>
    </citation>
    <scope>NUCLEOTIDE SEQUENCE [LARGE SCALE GENOMIC DNA]</scope>
    <source>
        <strain evidence="11 12">GE214</strain>
    </source>
</reference>
<evidence type="ECO:0000256" key="1">
    <source>
        <dbReference type="ARBA" id="ARBA00004496"/>
    </source>
</evidence>
<dbReference type="PANTHER" id="PTHR34471:SF1">
    <property type="entry name" value="ARGININE REPRESSOR"/>
    <property type="match status" value="1"/>
</dbReference>
<dbReference type="InterPro" id="IPR036390">
    <property type="entry name" value="WH_DNA-bd_sf"/>
</dbReference>
<dbReference type="GO" id="GO:0051259">
    <property type="term" value="P:protein complex oligomerization"/>
    <property type="evidence" value="ECO:0007669"/>
    <property type="project" value="InterPro"/>
</dbReference>
<accession>A0A084ADW9</accession>
<dbReference type="GeneID" id="89634392"/>
<dbReference type="GO" id="GO:0034618">
    <property type="term" value="F:arginine binding"/>
    <property type="evidence" value="ECO:0007669"/>
    <property type="project" value="InterPro"/>
</dbReference>
<dbReference type="InterPro" id="IPR020900">
    <property type="entry name" value="Arg_repress_DNA-bd"/>
</dbReference>
<sequence length="152" mass="16893">MKRDKRLEIIKEIVTNNKISTQEELQSLLLERGVEVTQATLSRDIRKLNIIKKRDKGESFYSFLTSGNSKINSDLQLYFYNFVISAKSVGALVVIRTKLGEADVLANALDDERDSRTDILGTIAGADTLLVICASEKAANILTAEIKYILLG</sequence>
<comment type="caution">
    <text evidence="11">The sequence shown here is derived from an EMBL/GenBank/DDBJ whole genome shotgun (WGS) entry which is preliminary data.</text>
</comment>
<dbReference type="Gene3D" id="3.30.1360.40">
    <property type="match status" value="1"/>
</dbReference>
<dbReference type="RefSeq" id="WP_004254487.1">
    <property type="nucleotide sequence ID" value="NZ_AZSI01000007.1"/>
</dbReference>
<keyword evidence="4 7" id="KW-0805">Transcription regulation</keyword>
<dbReference type="PATRIC" id="fig|1415168.3.peg.284"/>
<dbReference type="SUPFAM" id="SSF46785">
    <property type="entry name" value="Winged helix' DNA-binding domain"/>
    <property type="match status" value="1"/>
</dbReference>
<gene>
    <name evidence="7" type="primary">argR</name>
    <name evidence="11" type="ORF">U725_00273</name>
</gene>
<evidence type="ECO:0000256" key="7">
    <source>
        <dbReference type="HAMAP-Rule" id="MF_00173"/>
    </source>
</evidence>
<dbReference type="GO" id="GO:0003677">
    <property type="term" value="F:DNA binding"/>
    <property type="evidence" value="ECO:0007669"/>
    <property type="project" value="UniProtKB-KW"/>
</dbReference>
<evidence type="ECO:0000259" key="10">
    <source>
        <dbReference type="Pfam" id="PF02863"/>
    </source>
</evidence>
<keyword evidence="7" id="KW-0055">Arginine biosynthesis</keyword>
<keyword evidence="7" id="KW-0678">Repressor</keyword>
<comment type="function">
    <text evidence="7">Regulates arginine biosynthesis genes.</text>
</comment>
<evidence type="ECO:0000256" key="5">
    <source>
        <dbReference type="ARBA" id="ARBA00023125"/>
    </source>
</evidence>
<dbReference type="GeneID" id="61110360"/>
<comment type="similarity">
    <text evidence="2 7">Belongs to the ArgR family.</text>
</comment>
<proteinExistence type="inferred from homology"/>
<feature type="domain" description="Arginine repressor DNA-binding" evidence="9">
    <location>
        <begin position="1"/>
        <end position="64"/>
    </location>
</feature>
<evidence type="ECO:0000259" key="9">
    <source>
        <dbReference type="Pfam" id="PF01316"/>
    </source>
</evidence>
<keyword evidence="6 7" id="KW-0804">Transcription</keyword>
<evidence type="ECO:0000256" key="8">
    <source>
        <dbReference type="NCBIfam" id="TIGR01529"/>
    </source>
</evidence>
<dbReference type="EMBL" id="AZSI01000007">
    <property type="protein sequence ID" value="KEY63498.1"/>
    <property type="molecule type" value="Genomic_DNA"/>
</dbReference>
<evidence type="ECO:0000256" key="6">
    <source>
        <dbReference type="ARBA" id="ARBA00023163"/>
    </source>
</evidence>
<organism evidence="11 12">
    <name type="scientific">Lactococcus cremoris subsp. cremoris GE214</name>
    <dbReference type="NCBI Taxonomy" id="1415168"/>
    <lineage>
        <taxon>Bacteria</taxon>
        <taxon>Bacillati</taxon>
        <taxon>Bacillota</taxon>
        <taxon>Bacilli</taxon>
        <taxon>Lactobacillales</taxon>
        <taxon>Streptococcaceae</taxon>
        <taxon>Lactococcus</taxon>
        <taxon>Lactococcus cremoris subsp. cremoris</taxon>
    </lineage>
</organism>
<dbReference type="GO" id="GO:0003700">
    <property type="term" value="F:DNA-binding transcription factor activity"/>
    <property type="evidence" value="ECO:0007669"/>
    <property type="project" value="UniProtKB-UniRule"/>
</dbReference>
<dbReference type="InterPro" id="IPR036251">
    <property type="entry name" value="Arg_repress_C_sf"/>
</dbReference>
<dbReference type="InterPro" id="IPR036388">
    <property type="entry name" value="WH-like_DNA-bd_sf"/>
</dbReference>
<evidence type="ECO:0000313" key="11">
    <source>
        <dbReference type="EMBL" id="KEY63498.1"/>
    </source>
</evidence>
<dbReference type="SUPFAM" id="SSF55252">
    <property type="entry name" value="C-terminal domain of arginine repressor"/>
    <property type="match status" value="1"/>
</dbReference>
<feature type="domain" description="Arginine repressor C-terminal" evidence="10">
    <location>
        <begin position="80"/>
        <end position="147"/>
    </location>
</feature>
<evidence type="ECO:0000256" key="4">
    <source>
        <dbReference type="ARBA" id="ARBA00023015"/>
    </source>
</evidence>
<dbReference type="Pfam" id="PF02863">
    <property type="entry name" value="Arg_repressor_C"/>
    <property type="match status" value="1"/>
</dbReference>
<comment type="pathway">
    <text evidence="7">Amino-acid biosynthesis; L-arginine biosynthesis [regulation].</text>
</comment>
<protein>
    <recommendedName>
        <fullName evidence="7 8">Arginine repressor</fullName>
    </recommendedName>
</protein>
<dbReference type="Proteomes" id="UP000028401">
    <property type="component" value="Unassembled WGS sequence"/>
</dbReference>
<dbReference type="PRINTS" id="PR01467">
    <property type="entry name" value="ARGREPRESSOR"/>
</dbReference>
<keyword evidence="3 7" id="KW-0963">Cytoplasm</keyword>
<dbReference type="InterPro" id="IPR001669">
    <property type="entry name" value="Arg_repress"/>
</dbReference>
<evidence type="ECO:0000256" key="2">
    <source>
        <dbReference type="ARBA" id="ARBA00008316"/>
    </source>
</evidence>
<dbReference type="PANTHER" id="PTHR34471">
    <property type="entry name" value="ARGININE REPRESSOR"/>
    <property type="match status" value="1"/>
</dbReference>
<dbReference type="Gene3D" id="1.10.10.10">
    <property type="entry name" value="Winged helix-like DNA-binding domain superfamily/Winged helix DNA-binding domain"/>
    <property type="match status" value="1"/>
</dbReference>
<dbReference type="HAMAP" id="MF_00173">
    <property type="entry name" value="Arg_repressor"/>
    <property type="match status" value="1"/>
</dbReference>